<name>A0AAD9CJB1_DISEL</name>
<comment type="caution">
    <text evidence="1">The sequence shown here is derived from an EMBL/GenBank/DDBJ whole genome shotgun (WGS) entry which is preliminary data.</text>
</comment>
<sequence>MQKSTQRQPPVRAFMDDITVTTESVRSCRWILQGMERLMKWDRMRFKPAKSRSTVLRIDKEEDKFGFNIEGTVIPNITEKSVKSLGKVFDSSLRDKISIQSTCTELH</sequence>
<evidence type="ECO:0000313" key="2">
    <source>
        <dbReference type="Proteomes" id="UP001228049"/>
    </source>
</evidence>
<accession>A0AAD9CJB1</accession>
<reference evidence="1" key="1">
    <citation type="submission" date="2023-04" db="EMBL/GenBank/DDBJ databases">
        <title>Chromosome-level genome of Chaenocephalus aceratus.</title>
        <authorList>
            <person name="Park H."/>
        </authorList>
    </citation>
    <scope>NUCLEOTIDE SEQUENCE</scope>
    <source>
        <strain evidence="1">DE</strain>
        <tissue evidence="1">Muscle</tissue>
    </source>
</reference>
<dbReference type="EMBL" id="JASDAP010000005">
    <property type="protein sequence ID" value="KAK1902970.1"/>
    <property type="molecule type" value="Genomic_DNA"/>
</dbReference>
<keyword evidence="2" id="KW-1185">Reference proteome</keyword>
<organism evidence="1 2">
    <name type="scientific">Dissostichus eleginoides</name>
    <name type="common">Patagonian toothfish</name>
    <name type="synonym">Dissostichus amissus</name>
    <dbReference type="NCBI Taxonomy" id="100907"/>
    <lineage>
        <taxon>Eukaryota</taxon>
        <taxon>Metazoa</taxon>
        <taxon>Chordata</taxon>
        <taxon>Craniata</taxon>
        <taxon>Vertebrata</taxon>
        <taxon>Euteleostomi</taxon>
        <taxon>Actinopterygii</taxon>
        <taxon>Neopterygii</taxon>
        <taxon>Teleostei</taxon>
        <taxon>Neoteleostei</taxon>
        <taxon>Acanthomorphata</taxon>
        <taxon>Eupercaria</taxon>
        <taxon>Perciformes</taxon>
        <taxon>Notothenioidei</taxon>
        <taxon>Nototheniidae</taxon>
        <taxon>Dissostichus</taxon>
    </lineage>
</organism>
<protein>
    <submittedName>
        <fullName evidence="1">Outer capsid protein VP2</fullName>
    </submittedName>
</protein>
<evidence type="ECO:0000313" key="1">
    <source>
        <dbReference type="EMBL" id="KAK1902970.1"/>
    </source>
</evidence>
<gene>
    <name evidence="1" type="ORF">KUDE01_005930</name>
</gene>
<dbReference type="AlphaFoldDB" id="A0AAD9CJB1"/>
<dbReference type="Proteomes" id="UP001228049">
    <property type="component" value="Unassembled WGS sequence"/>
</dbReference>
<proteinExistence type="predicted"/>